<protein>
    <recommendedName>
        <fullName evidence="11">Sodium:neurotransmitter symporter family protein</fullName>
    </recommendedName>
</protein>
<dbReference type="EMBL" id="JARK01001339">
    <property type="protein sequence ID" value="EYC32168.1"/>
    <property type="molecule type" value="Genomic_DNA"/>
</dbReference>
<comment type="subcellular location">
    <subcellularLocation>
        <location evidence="1">Membrane</location>
        <topology evidence="1">Multi-pass membrane protein</topology>
    </subcellularLocation>
</comment>
<dbReference type="GO" id="GO:0046872">
    <property type="term" value="F:metal ion binding"/>
    <property type="evidence" value="ECO:0007669"/>
    <property type="project" value="UniProtKB-KW"/>
</dbReference>
<dbReference type="PANTHER" id="PTHR11616:SF240">
    <property type="entry name" value="BLOATED TUBULES, ISOFORM B-RELATED"/>
    <property type="match status" value="1"/>
</dbReference>
<dbReference type="SUPFAM" id="SSF161070">
    <property type="entry name" value="SNF-like"/>
    <property type="match status" value="1"/>
</dbReference>
<evidence type="ECO:0000256" key="4">
    <source>
        <dbReference type="ARBA" id="ARBA00022847"/>
    </source>
</evidence>
<dbReference type="GO" id="GO:0005886">
    <property type="term" value="C:plasma membrane"/>
    <property type="evidence" value="ECO:0007669"/>
    <property type="project" value="TreeGrafter"/>
</dbReference>
<keyword evidence="10" id="KW-1185">Reference proteome</keyword>
<evidence type="ECO:0000256" key="1">
    <source>
        <dbReference type="ARBA" id="ARBA00004141"/>
    </source>
</evidence>
<keyword evidence="4" id="KW-0769">Symport</keyword>
<dbReference type="GO" id="GO:0015293">
    <property type="term" value="F:symporter activity"/>
    <property type="evidence" value="ECO:0007669"/>
    <property type="project" value="UniProtKB-KW"/>
</dbReference>
<name>A0A016VZI8_9BILA</name>
<keyword evidence="2" id="KW-0813">Transport</keyword>
<evidence type="ECO:0008006" key="11">
    <source>
        <dbReference type="Google" id="ProtNLM"/>
    </source>
</evidence>
<evidence type="ECO:0000256" key="6">
    <source>
        <dbReference type="ARBA" id="ARBA00023136"/>
    </source>
</evidence>
<evidence type="ECO:0000256" key="3">
    <source>
        <dbReference type="ARBA" id="ARBA00022692"/>
    </source>
</evidence>
<feature type="binding site" evidence="7">
    <location>
        <position position="110"/>
    </location>
    <ligand>
        <name>Na(+)</name>
        <dbReference type="ChEBI" id="CHEBI:29101"/>
        <label>1</label>
    </ligand>
</feature>
<dbReference type="Pfam" id="PF00209">
    <property type="entry name" value="SNF"/>
    <property type="match status" value="1"/>
</dbReference>
<dbReference type="PROSITE" id="PS50267">
    <property type="entry name" value="NA_NEUROTRAN_SYMP_3"/>
    <property type="match status" value="1"/>
</dbReference>
<reference evidence="10" key="1">
    <citation type="journal article" date="2015" name="Nat. Genet.">
        <title>The genome and transcriptome of the zoonotic hookworm Ancylostoma ceylanicum identify infection-specific gene families.</title>
        <authorList>
            <person name="Schwarz E.M."/>
            <person name="Hu Y."/>
            <person name="Antoshechkin I."/>
            <person name="Miller M.M."/>
            <person name="Sternberg P.W."/>
            <person name="Aroian R.V."/>
        </authorList>
    </citation>
    <scope>NUCLEOTIDE SEQUENCE</scope>
    <source>
        <strain evidence="10">HY135</strain>
    </source>
</reference>
<proteinExistence type="predicted"/>
<keyword evidence="7" id="KW-0915">Sodium</keyword>
<sequence length="139" mass="15877">MLFEMAACLLTYIRTWSLKTIYCPEIYLNEVLLIHRERHFQDFGVQNHPISSSTWNFNPLQQKRHSVHLMKSASERSSAEGSSTGSASEHERGTWNNQMESLLATISLTVGLGSLWRFPTLAYNNGGSRSRCTHEYKVP</sequence>
<feature type="region of interest" description="Disordered" evidence="8">
    <location>
        <begin position="68"/>
        <end position="92"/>
    </location>
</feature>
<dbReference type="GO" id="GO:0035725">
    <property type="term" value="P:sodium ion transmembrane transport"/>
    <property type="evidence" value="ECO:0007669"/>
    <property type="project" value="TreeGrafter"/>
</dbReference>
<keyword evidence="5" id="KW-1133">Transmembrane helix</keyword>
<evidence type="ECO:0000256" key="5">
    <source>
        <dbReference type="ARBA" id="ARBA00022989"/>
    </source>
</evidence>
<comment type="caution">
    <text evidence="9">The sequence shown here is derived from an EMBL/GenBank/DDBJ whole genome shotgun (WGS) entry which is preliminary data.</text>
</comment>
<evidence type="ECO:0000256" key="2">
    <source>
        <dbReference type="ARBA" id="ARBA00022448"/>
    </source>
</evidence>
<evidence type="ECO:0000256" key="7">
    <source>
        <dbReference type="PIRSR" id="PIRSR600175-1"/>
    </source>
</evidence>
<keyword evidence="6" id="KW-0472">Membrane</keyword>
<evidence type="ECO:0000313" key="10">
    <source>
        <dbReference type="Proteomes" id="UP000024635"/>
    </source>
</evidence>
<evidence type="ECO:0000256" key="8">
    <source>
        <dbReference type="SAM" id="MobiDB-lite"/>
    </source>
</evidence>
<dbReference type="OrthoDB" id="5847567at2759"/>
<keyword evidence="3" id="KW-0812">Transmembrane</keyword>
<dbReference type="PANTHER" id="PTHR11616">
    <property type="entry name" value="SODIUM/CHLORIDE DEPENDENT TRANSPORTER"/>
    <property type="match status" value="1"/>
</dbReference>
<accession>A0A016VZI8</accession>
<dbReference type="Proteomes" id="UP000024635">
    <property type="component" value="Unassembled WGS sequence"/>
</dbReference>
<gene>
    <name evidence="9" type="primary">Acey_s0003.g1437</name>
    <name evidence="9" type="ORF">Y032_0003g1437</name>
</gene>
<dbReference type="InterPro" id="IPR000175">
    <property type="entry name" value="Na/ntran_symport"/>
</dbReference>
<evidence type="ECO:0000313" key="9">
    <source>
        <dbReference type="EMBL" id="EYC32168.1"/>
    </source>
</evidence>
<dbReference type="InterPro" id="IPR037272">
    <property type="entry name" value="SNS_sf"/>
</dbReference>
<dbReference type="GO" id="GO:0006865">
    <property type="term" value="P:amino acid transport"/>
    <property type="evidence" value="ECO:0007669"/>
    <property type="project" value="TreeGrafter"/>
</dbReference>
<keyword evidence="7" id="KW-0479">Metal-binding</keyword>
<organism evidence="9 10">
    <name type="scientific">Ancylostoma ceylanicum</name>
    <dbReference type="NCBI Taxonomy" id="53326"/>
    <lineage>
        <taxon>Eukaryota</taxon>
        <taxon>Metazoa</taxon>
        <taxon>Ecdysozoa</taxon>
        <taxon>Nematoda</taxon>
        <taxon>Chromadorea</taxon>
        <taxon>Rhabditida</taxon>
        <taxon>Rhabditina</taxon>
        <taxon>Rhabditomorpha</taxon>
        <taxon>Strongyloidea</taxon>
        <taxon>Ancylostomatidae</taxon>
        <taxon>Ancylostomatinae</taxon>
        <taxon>Ancylostoma</taxon>
    </lineage>
</organism>
<dbReference type="AlphaFoldDB" id="A0A016VZI8"/>